<gene>
    <name evidence="1" type="ORF">PAXRUDRAFT_179428</name>
</gene>
<sequence>GMWMVSPSFLDNSSRNLAVIHIDSIVRGAHLLPIYGTEVVPEHVTFHNSLDLYRGFYINHFIDHHIFELVS</sequence>
<proteinExistence type="predicted"/>
<name>A0A0D0BN89_9AGAM</name>
<reference evidence="1 2" key="1">
    <citation type="submission" date="2014-04" db="EMBL/GenBank/DDBJ databases">
        <authorList>
            <consortium name="DOE Joint Genome Institute"/>
            <person name="Kuo A."/>
            <person name="Kohler A."/>
            <person name="Jargeat P."/>
            <person name="Nagy L.G."/>
            <person name="Floudas D."/>
            <person name="Copeland A."/>
            <person name="Barry K.W."/>
            <person name="Cichocki N."/>
            <person name="Veneault-Fourrey C."/>
            <person name="LaButti K."/>
            <person name="Lindquist E.A."/>
            <person name="Lipzen A."/>
            <person name="Lundell T."/>
            <person name="Morin E."/>
            <person name="Murat C."/>
            <person name="Sun H."/>
            <person name="Tunlid A."/>
            <person name="Henrissat B."/>
            <person name="Grigoriev I.V."/>
            <person name="Hibbett D.S."/>
            <person name="Martin F."/>
            <person name="Nordberg H.P."/>
            <person name="Cantor M.N."/>
            <person name="Hua S.X."/>
        </authorList>
    </citation>
    <scope>NUCLEOTIDE SEQUENCE [LARGE SCALE GENOMIC DNA]</scope>
    <source>
        <strain evidence="1 2">Ve08.2h10</strain>
    </source>
</reference>
<reference evidence="2" key="2">
    <citation type="submission" date="2015-01" db="EMBL/GenBank/DDBJ databases">
        <title>Evolutionary Origins and Diversification of the Mycorrhizal Mutualists.</title>
        <authorList>
            <consortium name="DOE Joint Genome Institute"/>
            <consortium name="Mycorrhizal Genomics Consortium"/>
            <person name="Kohler A."/>
            <person name="Kuo A."/>
            <person name="Nagy L.G."/>
            <person name="Floudas D."/>
            <person name="Copeland A."/>
            <person name="Barry K.W."/>
            <person name="Cichocki N."/>
            <person name="Veneault-Fourrey C."/>
            <person name="LaButti K."/>
            <person name="Lindquist E.A."/>
            <person name="Lipzen A."/>
            <person name="Lundell T."/>
            <person name="Morin E."/>
            <person name="Murat C."/>
            <person name="Riley R."/>
            <person name="Ohm R."/>
            <person name="Sun H."/>
            <person name="Tunlid A."/>
            <person name="Henrissat B."/>
            <person name="Grigoriev I.V."/>
            <person name="Hibbett D.S."/>
            <person name="Martin F."/>
        </authorList>
    </citation>
    <scope>NUCLEOTIDE SEQUENCE [LARGE SCALE GENOMIC DNA]</scope>
    <source>
        <strain evidence="2">Ve08.2h10</strain>
    </source>
</reference>
<dbReference type="HOGENOM" id="CLU_006344_16_2_1"/>
<dbReference type="InParanoid" id="A0A0D0BN89"/>
<evidence type="ECO:0000313" key="2">
    <source>
        <dbReference type="Proteomes" id="UP000054538"/>
    </source>
</evidence>
<feature type="non-terminal residue" evidence="1">
    <location>
        <position position="1"/>
    </location>
</feature>
<dbReference type="AlphaFoldDB" id="A0A0D0BN89"/>
<dbReference type="OrthoDB" id="3187773at2759"/>
<dbReference type="STRING" id="930991.A0A0D0BN89"/>
<organism evidence="1 2">
    <name type="scientific">Paxillus rubicundulus Ve08.2h10</name>
    <dbReference type="NCBI Taxonomy" id="930991"/>
    <lineage>
        <taxon>Eukaryota</taxon>
        <taxon>Fungi</taxon>
        <taxon>Dikarya</taxon>
        <taxon>Basidiomycota</taxon>
        <taxon>Agaricomycotina</taxon>
        <taxon>Agaricomycetes</taxon>
        <taxon>Agaricomycetidae</taxon>
        <taxon>Boletales</taxon>
        <taxon>Paxilineae</taxon>
        <taxon>Paxillaceae</taxon>
        <taxon>Paxillus</taxon>
    </lineage>
</organism>
<protein>
    <submittedName>
        <fullName evidence="1">Uncharacterized protein</fullName>
    </submittedName>
</protein>
<dbReference type="EMBL" id="KN830176">
    <property type="protein sequence ID" value="KIK73032.1"/>
    <property type="molecule type" value="Genomic_DNA"/>
</dbReference>
<keyword evidence="2" id="KW-1185">Reference proteome</keyword>
<evidence type="ECO:0000313" key="1">
    <source>
        <dbReference type="EMBL" id="KIK73032.1"/>
    </source>
</evidence>
<accession>A0A0D0BN89</accession>
<dbReference type="Proteomes" id="UP000054538">
    <property type="component" value="Unassembled WGS sequence"/>
</dbReference>